<organism evidence="2 3">
    <name type="scientific">Dibothriocephalus latus</name>
    <name type="common">Fish tapeworm</name>
    <name type="synonym">Diphyllobothrium latum</name>
    <dbReference type="NCBI Taxonomy" id="60516"/>
    <lineage>
        <taxon>Eukaryota</taxon>
        <taxon>Metazoa</taxon>
        <taxon>Spiralia</taxon>
        <taxon>Lophotrochozoa</taxon>
        <taxon>Platyhelminthes</taxon>
        <taxon>Cestoda</taxon>
        <taxon>Eucestoda</taxon>
        <taxon>Diphyllobothriidea</taxon>
        <taxon>Diphyllobothriidae</taxon>
        <taxon>Dibothriocephalus</taxon>
    </lineage>
</organism>
<feature type="compositionally biased region" description="Basic and acidic residues" evidence="1">
    <location>
        <begin position="55"/>
        <end position="65"/>
    </location>
</feature>
<dbReference type="Proteomes" id="UP000281553">
    <property type="component" value="Unassembled WGS sequence"/>
</dbReference>
<evidence type="ECO:0000256" key="1">
    <source>
        <dbReference type="SAM" id="MobiDB-lite"/>
    </source>
</evidence>
<keyword evidence="3" id="KW-1185">Reference proteome</keyword>
<dbReference type="AlphaFoldDB" id="A0A3P7LEG5"/>
<sequence length="226" mass="25254">MRFESNTSTEESKNRFDLLFSDKNKPPPTLSDSDFDEDSHEAVEEGSSTPTATELLRKTETPEEREARLRALARRLSRKVVAEHKSAERADQDLDPFVLSVLCRRNDEADDVNASYTSEQLEAIRQKRAQVDEQTRLEAVRVAEAALKGIRRSSQPSAPQPSLPSVPKSRISLQNKLVPRVHKHHRPPTISSTTSHLLSFGKRTDVNLTSTCTAGTSLDFNSGLFT</sequence>
<reference evidence="2 3" key="1">
    <citation type="submission" date="2018-11" db="EMBL/GenBank/DDBJ databases">
        <authorList>
            <consortium name="Pathogen Informatics"/>
        </authorList>
    </citation>
    <scope>NUCLEOTIDE SEQUENCE [LARGE SCALE GENOMIC DNA]</scope>
</reference>
<proteinExistence type="predicted"/>
<dbReference type="EMBL" id="UYRU01062059">
    <property type="protein sequence ID" value="VDN15305.1"/>
    <property type="molecule type" value="Genomic_DNA"/>
</dbReference>
<name>A0A3P7LEG5_DIBLA</name>
<gene>
    <name evidence="2" type="ORF">DILT_LOCUS11136</name>
</gene>
<accession>A0A3P7LEG5</accession>
<evidence type="ECO:0000313" key="2">
    <source>
        <dbReference type="EMBL" id="VDN15305.1"/>
    </source>
</evidence>
<protein>
    <submittedName>
        <fullName evidence="2">Uncharacterized protein</fullName>
    </submittedName>
</protein>
<feature type="compositionally biased region" description="Basic and acidic residues" evidence="1">
    <location>
        <begin position="10"/>
        <end position="25"/>
    </location>
</feature>
<feature type="non-terminal residue" evidence="2">
    <location>
        <position position="226"/>
    </location>
</feature>
<evidence type="ECO:0000313" key="3">
    <source>
        <dbReference type="Proteomes" id="UP000281553"/>
    </source>
</evidence>
<feature type="region of interest" description="Disordered" evidence="1">
    <location>
        <begin position="1"/>
        <end position="65"/>
    </location>
</feature>
<feature type="region of interest" description="Disordered" evidence="1">
    <location>
        <begin position="149"/>
        <end position="170"/>
    </location>
</feature>